<gene>
    <name evidence="2" type="ORF">OGAPHI_002196</name>
</gene>
<evidence type="ECO:0008006" key="4">
    <source>
        <dbReference type="Google" id="ProtNLM"/>
    </source>
</evidence>
<evidence type="ECO:0000256" key="1">
    <source>
        <dbReference type="SAM" id="SignalP"/>
    </source>
</evidence>
<dbReference type="RefSeq" id="XP_046062856.1">
    <property type="nucleotide sequence ID" value="XM_046203039.1"/>
</dbReference>
<feature type="signal peptide" evidence="1">
    <location>
        <begin position="1"/>
        <end position="19"/>
    </location>
</feature>
<dbReference type="EMBL" id="JAEUBE010000158">
    <property type="protein sequence ID" value="KAH3668442.1"/>
    <property type="molecule type" value="Genomic_DNA"/>
</dbReference>
<name>A0A9P8PBU5_9ASCO</name>
<dbReference type="GeneID" id="70234163"/>
<sequence length="79" mass="8384">MFCPLYSIVMVSVLLTTESGVLVIDASGVSVFTDREVNVVVVVMYEPVSVGTEADAASEGPMVVVVATVAEVEMYTHGW</sequence>
<reference evidence="2" key="1">
    <citation type="journal article" date="2021" name="Open Biol.">
        <title>Shared evolutionary footprints suggest mitochondrial oxidative damage underlies multiple complex I losses in fungi.</title>
        <authorList>
            <person name="Schikora-Tamarit M.A."/>
            <person name="Marcet-Houben M."/>
            <person name="Nosek J."/>
            <person name="Gabaldon T."/>
        </authorList>
    </citation>
    <scope>NUCLEOTIDE SEQUENCE</scope>
    <source>
        <strain evidence="2">CBS6075</strain>
    </source>
</reference>
<protein>
    <recommendedName>
        <fullName evidence="4">Secreted protein</fullName>
    </recommendedName>
</protein>
<comment type="caution">
    <text evidence="2">The sequence shown here is derived from an EMBL/GenBank/DDBJ whole genome shotgun (WGS) entry which is preliminary data.</text>
</comment>
<feature type="chain" id="PRO_5040150683" description="Secreted protein" evidence="1">
    <location>
        <begin position="20"/>
        <end position="79"/>
    </location>
</feature>
<reference evidence="2" key="2">
    <citation type="submission" date="2021-01" db="EMBL/GenBank/DDBJ databases">
        <authorList>
            <person name="Schikora-Tamarit M.A."/>
        </authorList>
    </citation>
    <scope>NUCLEOTIDE SEQUENCE</scope>
    <source>
        <strain evidence="2">CBS6075</strain>
    </source>
</reference>
<organism evidence="2 3">
    <name type="scientific">Ogataea philodendri</name>
    <dbReference type="NCBI Taxonomy" id="1378263"/>
    <lineage>
        <taxon>Eukaryota</taxon>
        <taxon>Fungi</taxon>
        <taxon>Dikarya</taxon>
        <taxon>Ascomycota</taxon>
        <taxon>Saccharomycotina</taxon>
        <taxon>Pichiomycetes</taxon>
        <taxon>Pichiales</taxon>
        <taxon>Pichiaceae</taxon>
        <taxon>Ogataea</taxon>
    </lineage>
</organism>
<dbReference type="Proteomes" id="UP000769157">
    <property type="component" value="Unassembled WGS sequence"/>
</dbReference>
<proteinExistence type="predicted"/>
<dbReference type="AlphaFoldDB" id="A0A9P8PBU5"/>
<evidence type="ECO:0000313" key="2">
    <source>
        <dbReference type="EMBL" id="KAH3668442.1"/>
    </source>
</evidence>
<accession>A0A9P8PBU5</accession>
<keyword evidence="1" id="KW-0732">Signal</keyword>
<evidence type="ECO:0000313" key="3">
    <source>
        <dbReference type="Proteomes" id="UP000769157"/>
    </source>
</evidence>
<keyword evidence="3" id="KW-1185">Reference proteome</keyword>